<protein>
    <recommendedName>
        <fullName evidence="4">2-oxoglutarate-dependent dioxygenase DAO</fullName>
    </recommendedName>
    <alternativeName>
        <fullName evidence="5">Protein DIOXYGENASE FOR AUXIN OXIDATION</fullName>
    </alternativeName>
</protein>
<dbReference type="Gene3D" id="2.60.120.330">
    <property type="entry name" value="B-lactam Antibiotic, Isopenicillin N Synthase, Chain"/>
    <property type="match status" value="1"/>
</dbReference>
<dbReference type="Pfam" id="PF03171">
    <property type="entry name" value="2OG-FeII_Oxy"/>
    <property type="match status" value="1"/>
</dbReference>
<keyword evidence="2 6" id="KW-0408">Iron</keyword>
<proteinExistence type="inferred from homology"/>
<dbReference type="InterPro" id="IPR050231">
    <property type="entry name" value="Iron_ascorbate_oxido_reductase"/>
</dbReference>
<evidence type="ECO:0000256" key="1">
    <source>
        <dbReference type="ARBA" id="ARBA00022723"/>
    </source>
</evidence>
<dbReference type="InterPro" id="IPR044861">
    <property type="entry name" value="IPNS-like_FE2OG_OXY"/>
</dbReference>
<evidence type="ECO:0000256" key="3">
    <source>
        <dbReference type="ARBA" id="ARBA00054658"/>
    </source>
</evidence>
<name>A0A1S2YGJ1_CICAR</name>
<dbReference type="FunFam" id="2.60.120.330:FF:000017">
    <property type="entry name" value="2-oxoglutarate-dependent dioxygenase DAO"/>
    <property type="match status" value="1"/>
</dbReference>
<reference evidence="8" key="1">
    <citation type="journal article" date="2013" name="Nat. Biotechnol.">
        <title>Draft genome sequence of chickpea (Cicer arietinum) provides a resource for trait improvement.</title>
        <authorList>
            <person name="Varshney R.K."/>
            <person name="Song C."/>
            <person name="Saxena R.K."/>
            <person name="Azam S."/>
            <person name="Yu S."/>
            <person name="Sharpe A.G."/>
            <person name="Cannon S."/>
            <person name="Baek J."/>
            <person name="Rosen B.D."/>
            <person name="Tar'an B."/>
            <person name="Millan T."/>
            <person name="Zhang X."/>
            <person name="Ramsay L.D."/>
            <person name="Iwata A."/>
            <person name="Wang Y."/>
            <person name="Nelson W."/>
            <person name="Farmer A.D."/>
            <person name="Gaur P.M."/>
            <person name="Soderlund C."/>
            <person name="Penmetsa R.V."/>
            <person name="Xu C."/>
            <person name="Bharti A.K."/>
            <person name="He W."/>
            <person name="Winter P."/>
            <person name="Zhao S."/>
            <person name="Hane J.K."/>
            <person name="Carrasquilla-Garcia N."/>
            <person name="Condie J.A."/>
            <person name="Upadhyaya H.D."/>
            <person name="Luo M.C."/>
            <person name="Thudi M."/>
            <person name="Gowda C.L."/>
            <person name="Singh N.P."/>
            <person name="Lichtenzveig J."/>
            <person name="Gali K.K."/>
            <person name="Rubio J."/>
            <person name="Nadarajan N."/>
            <person name="Dolezel J."/>
            <person name="Bansal K.C."/>
            <person name="Xu X."/>
            <person name="Edwards D."/>
            <person name="Zhang G."/>
            <person name="Kahl G."/>
            <person name="Gil J."/>
            <person name="Singh K.B."/>
            <person name="Datta S.K."/>
            <person name="Jackson S.A."/>
            <person name="Wang J."/>
            <person name="Cook D.R."/>
        </authorList>
    </citation>
    <scope>NUCLEOTIDE SEQUENCE [LARGE SCALE GENOMIC DNA]</scope>
    <source>
        <strain evidence="8">cv. CDC Frontier</strain>
    </source>
</reference>
<keyword evidence="1 6" id="KW-0479">Metal-binding</keyword>
<dbReference type="GO" id="GO:0046872">
    <property type="term" value="F:metal ion binding"/>
    <property type="evidence" value="ECO:0007669"/>
    <property type="project" value="UniProtKB-KW"/>
</dbReference>
<evidence type="ECO:0000313" key="8">
    <source>
        <dbReference type="Proteomes" id="UP000087171"/>
    </source>
</evidence>
<keyword evidence="8" id="KW-1185">Reference proteome</keyword>
<reference evidence="9" key="2">
    <citation type="submission" date="2025-08" db="UniProtKB">
        <authorList>
            <consortium name="RefSeq"/>
        </authorList>
    </citation>
    <scope>IDENTIFICATION</scope>
    <source>
        <tissue evidence="9">Etiolated seedlings</tissue>
    </source>
</reference>
<dbReference type="STRING" id="3827.A0A1S2YGJ1"/>
<dbReference type="RefSeq" id="XP_004504490.1">
    <property type="nucleotide sequence ID" value="XM_004504433.3"/>
</dbReference>
<dbReference type="Proteomes" id="UP000087171">
    <property type="component" value="Chromosome Ca6"/>
</dbReference>
<evidence type="ECO:0000256" key="4">
    <source>
        <dbReference type="ARBA" id="ARBA00074102"/>
    </source>
</evidence>
<dbReference type="eggNOG" id="KOG0143">
    <property type="taxonomic scope" value="Eukaryota"/>
</dbReference>
<dbReference type="Pfam" id="PF14226">
    <property type="entry name" value="DIOX_N"/>
    <property type="match status" value="1"/>
</dbReference>
<dbReference type="PANTHER" id="PTHR47990">
    <property type="entry name" value="2-OXOGLUTARATE (2OG) AND FE(II)-DEPENDENT OXYGENASE SUPERFAMILY PROTEIN-RELATED"/>
    <property type="match status" value="1"/>
</dbReference>
<dbReference type="InterPro" id="IPR005123">
    <property type="entry name" value="Oxoglu/Fe-dep_dioxygenase_dom"/>
</dbReference>
<dbReference type="GO" id="GO:0051213">
    <property type="term" value="F:dioxygenase activity"/>
    <property type="evidence" value="ECO:0007669"/>
    <property type="project" value="UniProtKB-KW"/>
</dbReference>
<dbReference type="GeneID" id="101506331"/>
<organism evidence="8 9">
    <name type="scientific">Cicer arietinum</name>
    <name type="common">Chickpea</name>
    <name type="synonym">Garbanzo</name>
    <dbReference type="NCBI Taxonomy" id="3827"/>
    <lineage>
        <taxon>Eukaryota</taxon>
        <taxon>Viridiplantae</taxon>
        <taxon>Streptophyta</taxon>
        <taxon>Embryophyta</taxon>
        <taxon>Tracheophyta</taxon>
        <taxon>Spermatophyta</taxon>
        <taxon>Magnoliopsida</taxon>
        <taxon>eudicotyledons</taxon>
        <taxon>Gunneridae</taxon>
        <taxon>Pentapetalae</taxon>
        <taxon>rosids</taxon>
        <taxon>fabids</taxon>
        <taxon>Fabales</taxon>
        <taxon>Fabaceae</taxon>
        <taxon>Papilionoideae</taxon>
        <taxon>50 kb inversion clade</taxon>
        <taxon>NPAAA clade</taxon>
        <taxon>Hologalegina</taxon>
        <taxon>IRL clade</taxon>
        <taxon>Cicereae</taxon>
        <taxon>Cicer</taxon>
    </lineage>
</organism>
<dbReference type="AlphaFoldDB" id="A0A1S2YGJ1"/>
<evidence type="ECO:0000256" key="6">
    <source>
        <dbReference type="RuleBase" id="RU003682"/>
    </source>
</evidence>
<keyword evidence="9" id="KW-0223">Dioxygenase</keyword>
<dbReference type="InterPro" id="IPR026992">
    <property type="entry name" value="DIOX_N"/>
</dbReference>
<dbReference type="InterPro" id="IPR027443">
    <property type="entry name" value="IPNS-like_sf"/>
</dbReference>
<dbReference type="OrthoDB" id="288590at2759"/>
<evidence type="ECO:0000259" key="7">
    <source>
        <dbReference type="PROSITE" id="PS51471"/>
    </source>
</evidence>
<dbReference type="PaxDb" id="3827-XP_004504490.1"/>
<comment type="function">
    <text evidence="3">2-oxoglutarate-dependent dioxygenase essential for auxin catabolism and maintenance of auxin homeostasis in reproductive organs. Catalyzes the irreversible oxidation of indole-3-acetic acid (IAA) to the biologically inactive 2-oxoindole-3-acetic acid (OxIAA).</text>
</comment>
<dbReference type="KEGG" id="cam:101506331"/>
<evidence type="ECO:0000313" key="9">
    <source>
        <dbReference type="RefSeq" id="XP_004504490.1"/>
    </source>
</evidence>
<evidence type="ECO:0000256" key="5">
    <source>
        <dbReference type="ARBA" id="ARBA00076740"/>
    </source>
</evidence>
<sequence length="318" mass="36414">MGSEIEIPILDFRKSSGVTLEEGGEGWKEMSKKVIEAFENQGCFLIRCDEISNDLRERLFIGIKSLFDLPEETKKKFFSTKPYRGYTSKSRVIPHSESFGIDNSPKSDTTFQDFTNLMWSEENPIFCETLCSMTQKKRELSLVILKMIMDGLGLPKQYNLNVEDLDNYNDTRMTRYQLPENSKNTEIALTLHTDKCTLALICENDVQGLQVLSKTGNYVDVKIPSDGFVVICGDILKAWSNGRFEAAPHRVVTRGDKERLVFVVFAVPKEGMAIKVPSELVNDENPLRYRPFTYEEFLHYHYSTHTEKLAIEKFAGLI</sequence>
<dbReference type="SUPFAM" id="SSF51197">
    <property type="entry name" value="Clavaminate synthase-like"/>
    <property type="match status" value="1"/>
</dbReference>
<accession>A0A1S2YGJ1</accession>
<feature type="domain" description="Fe2OG dioxygenase" evidence="7">
    <location>
        <begin position="167"/>
        <end position="268"/>
    </location>
</feature>
<dbReference type="PROSITE" id="PS51471">
    <property type="entry name" value="FE2OG_OXY"/>
    <property type="match status" value="1"/>
</dbReference>
<comment type="similarity">
    <text evidence="6">Belongs to the iron/ascorbate-dependent oxidoreductase family.</text>
</comment>
<keyword evidence="6" id="KW-0560">Oxidoreductase</keyword>
<gene>
    <name evidence="9" type="primary">LOC101506331</name>
</gene>
<evidence type="ECO:0000256" key="2">
    <source>
        <dbReference type="ARBA" id="ARBA00023004"/>
    </source>
</evidence>